<evidence type="ECO:0000256" key="3">
    <source>
        <dbReference type="SAM" id="MobiDB-lite"/>
    </source>
</evidence>
<evidence type="ECO:0000256" key="2">
    <source>
        <dbReference type="ARBA" id="ARBA00023136"/>
    </source>
</evidence>
<dbReference type="KEGG" id="eus:EUTSA_v10016822mg"/>
<protein>
    <recommendedName>
        <fullName evidence="7">Late embryogenesis abundant protein LEA-2 subgroup domain-containing protein</fullName>
    </recommendedName>
</protein>
<sequence length="371" mass="41357">MEGKANVGKLLYNLVFRAWKAFEAVGFAKIHFLGFERETKSDFHEIQNRAPMSEPLPPPPPPPPRRTCGFGDPALVFPEFASKQCVLEKVLEEDGEGEDSSYGKGSFDLSSRFSSPSISRNEFGIVENPQKAPPLKLPPSGLRESSLKLSGFREEEDIDRSRNSGSFVDRIGREEKRKCSGCFRKCCACTCMFLSIVLIIVLLTGLSVNSSIKSRLPLVFVTNLKFSRLDFANSTTDLLLNANLKTVLQLSNKNDKTLLYYSPMKASVSSENINLGQKTLLGFTQSPGNDTYLMIPTRLRKAKVYDVDASLLRNKEKKLEAVVNVFVSGKLGFDWLGFRVHLPIVIACENVNQSDVIKALKPKCDVRIFSQ</sequence>
<evidence type="ECO:0000313" key="6">
    <source>
        <dbReference type="Proteomes" id="UP000030689"/>
    </source>
</evidence>
<feature type="region of interest" description="Disordered" evidence="3">
    <location>
        <begin position="49"/>
        <end position="69"/>
    </location>
</feature>
<dbReference type="InterPro" id="IPR044839">
    <property type="entry name" value="NDR1-like"/>
</dbReference>
<dbReference type="OMA" id="IACENVN"/>
<dbReference type="GO" id="GO:0005886">
    <property type="term" value="C:plasma membrane"/>
    <property type="evidence" value="ECO:0007669"/>
    <property type="project" value="TreeGrafter"/>
</dbReference>
<feature type="compositionally biased region" description="Pro residues" evidence="3">
    <location>
        <begin position="54"/>
        <end position="65"/>
    </location>
</feature>
<keyword evidence="4" id="KW-1133">Transmembrane helix</keyword>
<evidence type="ECO:0000256" key="1">
    <source>
        <dbReference type="ARBA" id="ARBA00004370"/>
    </source>
</evidence>
<dbReference type="Gramene" id="ESQ51608">
    <property type="protein sequence ID" value="ESQ51608"/>
    <property type="gene ID" value="EUTSA_v10016822mg"/>
</dbReference>
<proteinExistence type="predicted"/>
<dbReference type="eggNOG" id="ENOG502S509">
    <property type="taxonomic scope" value="Eukaryota"/>
</dbReference>
<comment type="subcellular location">
    <subcellularLocation>
        <location evidence="1">Membrane</location>
    </subcellularLocation>
</comment>
<dbReference type="GO" id="GO:0098542">
    <property type="term" value="P:defense response to other organism"/>
    <property type="evidence" value="ECO:0007669"/>
    <property type="project" value="InterPro"/>
</dbReference>
<dbReference type="Proteomes" id="UP000030689">
    <property type="component" value="Unassembled WGS sequence"/>
</dbReference>
<evidence type="ECO:0000256" key="4">
    <source>
        <dbReference type="SAM" id="Phobius"/>
    </source>
</evidence>
<evidence type="ECO:0008006" key="7">
    <source>
        <dbReference type="Google" id="ProtNLM"/>
    </source>
</evidence>
<accession>V4MGE6</accession>
<name>V4MGE6_EUTSA</name>
<feature type="transmembrane region" description="Helical" evidence="4">
    <location>
        <begin position="186"/>
        <end position="208"/>
    </location>
</feature>
<dbReference type="AlphaFoldDB" id="V4MGE6"/>
<keyword evidence="6" id="KW-1185">Reference proteome</keyword>
<keyword evidence="2 4" id="KW-0472">Membrane</keyword>
<evidence type="ECO:0000313" key="5">
    <source>
        <dbReference type="EMBL" id="ESQ51608.1"/>
    </source>
</evidence>
<organism evidence="5 6">
    <name type="scientific">Eutrema salsugineum</name>
    <name type="common">Saltwater cress</name>
    <name type="synonym">Sisymbrium salsugineum</name>
    <dbReference type="NCBI Taxonomy" id="72664"/>
    <lineage>
        <taxon>Eukaryota</taxon>
        <taxon>Viridiplantae</taxon>
        <taxon>Streptophyta</taxon>
        <taxon>Embryophyta</taxon>
        <taxon>Tracheophyta</taxon>
        <taxon>Spermatophyta</taxon>
        <taxon>Magnoliopsida</taxon>
        <taxon>eudicotyledons</taxon>
        <taxon>Gunneridae</taxon>
        <taxon>Pentapetalae</taxon>
        <taxon>rosids</taxon>
        <taxon>malvids</taxon>
        <taxon>Brassicales</taxon>
        <taxon>Brassicaceae</taxon>
        <taxon>Eutremeae</taxon>
        <taxon>Eutrema</taxon>
    </lineage>
</organism>
<reference evidence="5 6" key="1">
    <citation type="journal article" date="2013" name="Front. Plant Sci.">
        <title>The Reference Genome of the Halophytic Plant Eutrema salsugineum.</title>
        <authorList>
            <person name="Yang R."/>
            <person name="Jarvis D.E."/>
            <person name="Chen H."/>
            <person name="Beilstein M.A."/>
            <person name="Grimwood J."/>
            <person name="Jenkins J."/>
            <person name="Shu S."/>
            <person name="Prochnik S."/>
            <person name="Xin M."/>
            <person name="Ma C."/>
            <person name="Schmutz J."/>
            <person name="Wing R.A."/>
            <person name="Mitchell-Olds T."/>
            <person name="Schumaker K.S."/>
            <person name="Wang X."/>
        </authorList>
    </citation>
    <scope>NUCLEOTIDE SEQUENCE [LARGE SCALE GENOMIC DNA]</scope>
</reference>
<keyword evidence="4" id="KW-0812">Transmembrane</keyword>
<dbReference type="PANTHER" id="PTHR31234">
    <property type="entry name" value="LATE EMBRYOGENESIS ABUNDANT (LEA) HYDROXYPROLINE-RICH GLYCOPROTEIN FAMILY"/>
    <property type="match status" value="1"/>
</dbReference>
<dbReference type="EMBL" id="KI517385">
    <property type="protein sequence ID" value="ESQ51608.1"/>
    <property type="molecule type" value="Genomic_DNA"/>
</dbReference>
<gene>
    <name evidence="5" type="ORF">EUTSA_v10016822mg</name>
</gene>
<dbReference type="PANTHER" id="PTHR31234:SF32">
    <property type="entry name" value="LATE EMBRYOGENESIS ABUNDANT (LEA) HYDROXYPROLINE-RICH GLYCOPROTEIN FAMILY"/>
    <property type="match status" value="1"/>
</dbReference>